<dbReference type="OrthoDB" id="1427655at2"/>
<dbReference type="SUPFAM" id="SSF49464">
    <property type="entry name" value="Carboxypeptidase regulatory domain-like"/>
    <property type="match status" value="1"/>
</dbReference>
<organism evidence="2 3">
    <name type="scientific">Cochleicola gelatinilyticus</name>
    <dbReference type="NCBI Taxonomy" id="1763537"/>
    <lineage>
        <taxon>Bacteria</taxon>
        <taxon>Pseudomonadati</taxon>
        <taxon>Bacteroidota</taxon>
        <taxon>Flavobacteriia</taxon>
        <taxon>Flavobacteriales</taxon>
        <taxon>Flavobacteriaceae</taxon>
        <taxon>Cochleicola</taxon>
    </lineage>
</organism>
<dbReference type="AlphaFoldDB" id="A0A167F3M3"/>
<evidence type="ECO:0000256" key="1">
    <source>
        <dbReference type="SAM" id="SignalP"/>
    </source>
</evidence>
<name>A0A167F3M3_9FLAO</name>
<keyword evidence="3" id="KW-1185">Reference proteome</keyword>
<comment type="caution">
    <text evidence="2">The sequence shown here is derived from an EMBL/GenBank/DDBJ whole genome shotgun (WGS) entry which is preliminary data.</text>
</comment>
<feature type="signal peptide" evidence="1">
    <location>
        <begin position="1"/>
        <end position="28"/>
    </location>
</feature>
<dbReference type="Proteomes" id="UP000077013">
    <property type="component" value="Unassembled WGS sequence"/>
</dbReference>
<dbReference type="InterPro" id="IPR008969">
    <property type="entry name" value="CarboxyPept-like_regulatory"/>
</dbReference>
<keyword evidence="1" id="KW-0732">Signal</keyword>
<feature type="chain" id="PRO_5007886111" evidence="1">
    <location>
        <begin position="29"/>
        <end position="263"/>
    </location>
</feature>
<evidence type="ECO:0000313" key="3">
    <source>
        <dbReference type="Proteomes" id="UP000077013"/>
    </source>
</evidence>
<dbReference type="RefSeq" id="WP_068593412.1">
    <property type="nucleotide sequence ID" value="NZ_LRXL01000052.1"/>
</dbReference>
<accession>A0A167F3M3</accession>
<reference evidence="2 3" key="1">
    <citation type="submission" date="2016-02" db="EMBL/GenBank/DDBJ databases">
        <title>Ulvibacter sp. LPB0005, isolated from Thais luteostoma.</title>
        <authorList>
            <person name="Shin S.-K."/>
            <person name="Yi H."/>
        </authorList>
    </citation>
    <scope>NUCLEOTIDE SEQUENCE [LARGE SCALE GENOMIC DNA]</scope>
    <source>
        <strain evidence="2 3">LPB0005</strain>
    </source>
</reference>
<dbReference type="EMBL" id="LRXL01000052">
    <property type="protein sequence ID" value="OAB76158.1"/>
    <property type="molecule type" value="Genomic_DNA"/>
</dbReference>
<proteinExistence type="predicted"/>
<sequence length="263" mass="30167">MWRIFSSWNLSFCSILFCFLISSTVVRAQEKIIDGAIINTIEVEGIHIINTTSRYNTITNTDGGFSIRAHENDTLIVSSVNYFPKKEVISKTVFETGKITITLTPLVNELDEVLLGSTLTGNLATDLKNIKTERPINFDDVGIPGYKGTPKERIVPLYVAAFPTQVDIEALYKHFSGYYKKLKIRRKWEQQNIDVANLLNRYGVLFFEEAYGIPNDRLYDFLLFCMETTDVQSYFKSENYSGVLEVFKESALEYTNRLQQIKE</sequence>
<evidence type="ECO:0000313" key="2">
    <source>
        <dbReference type="EMBL" id="OAB76158.1"/>
    </source>
</evidence>
<dbReference type="STRING" id="1763537.ULVI_13965"/>
<gene>
    <name evidence="2" type="ORF">ULVI_13965</name>
</gene>
<protein>
    <submittedName>
        <fullName evidence="2">Uncharacterized protein</fullName>
    </submittedName>
</protein>